<dbReference type="Gene3D" id="3.10.110.10">
    <property type="entry name" value="Ubiquitin Conjugating Enzyme"/>
    <property type="match status" value="1"/>
</dbReference>
<dbReference type="Proteomes" id="UP000265618">
    <property type="component" value="Unassembled WGS sequence"/>
</dbReference>
<dbReference type="GO" id="GO:0061631">
    <property type="term" value="F:ubiquitin conjugating enzyme activity"/>
    <property type="evidence" value="ECO:0007669"/>
    <property type="project" value="UniProtKB-EC"/>
</dbReference>
<comment type="pathway">
    <text evidence="2">Protein modification; protein ubiquitination.</text>
</comment>
<dbReference type="InterPro" id="IPR050113">
    <property type="entry name" value="Ub_conjugating_enzyme"/>
</dbReference>
<keyword evidence="5" id="KW-0833">Ubl conjugation pathway</keyword>
<dbReference type="AlphaFoldDB" id="A0A9K3D463"/>
<evidence type="ECO:0000256" key="5">
    <source>
        <dbReference type="ARBA" id="ARBA00022786"/>
    </source>
</evidence>
<keyword evidence="9" id="KW-1185">Reference proteome</keyword>
<dbReference type="EMBL" id="BDIP01004135">
    <property type="protein sequence ID" value="GIQ88516.1"/>
    <property type="molecule type" value="Genomic_DNA"/>
</dbReference>
<organism evidence="8 9">
    <name type="scientific">Kipferlia bialata</name>
    <dbReference type="NCBI Taxonomy" id="797122"/>
    <lineage>
        <taxon>Eukaryota</taxon>
        <taxon>Metamonada</taxon>
        <taxon>Carpediemonas-like organisms</taxon>
        <taxon>Kipferlia</taxon>
    </lineage>
</organism>
<proteinExistence type="predicted"/>
<comment type="catalytic activity">
    <reaction evidence="1">
        <text>S-ubiquitinyl-[E1 ubiquitin-activating enzyme]-L-cysteine + [E2 ubiquitin-conjugating enzyme]-L-cysteine = [E1 ubiquitin-activating enzyme]-L-cysteine + S-ubiquitinyl-[E2 ubiquitin-conjugating enzyme]-L-cysteine.</text>
        <dbReference type="EC" id="2.3.2.23"/>
    </reaction>
</comment>
<dbReference type="Pfam" id="PF00179">
    <property type="entry name" value="UQ_con"/>
    <property type="match status" value="1"/>
</dbReference>
<dbReference type="SUPFAM" id="SSF54495">
    <property type="entry name" value="UBC-like"/>
    <property type="match status" value="1"/>
</dbReference>
<evidence type="ECO:0000256" key="4">
    <source>
        <dbReference type="ARBA" id="ARBA00022741"/>
    </source>
</evidence>
<name>A0A9K3D463_9EUKA</name>
<evidence type="ECO:0000259" key="7">
    <source>
        <dbReference type="PROSITE" id="PS50127"/>
    </source>
</evidence>
<evidence type="ECO:0000313" key="9">
    <source>
        <dbReference type="Proteomes" id="UP000265618"/>
    </source>
</evidence>
<gene>
    <name evidence="8" type="ORF">KIPB_010781</name>
</gene>
<keyword evidence="6" id="KW-0067">ATP-binding</keyword>
<reference evidence="8 9" key="1">
    <citation type="journal article" date="2018" name="PLoS ONE">
        <title>The draft genome of Kipferlia bialata reveals reductive genome evolution in fornicate parasites.</title>
        <authorList>
            <person name="Tanifuji G."/>
            <person name="Takabayashi S."/>
            <person name="Kume K."/>
            <person name="Takagi M."/>
            <person name="Nakayama T."/>
            <person name="Kamikawa R."/>
            <person name="Inagaki Y."/>
            <person name="Hashimoto T."/>
        </authorList>
    </citation>
    <scope>NUCLEOTIDE SEQUENCE [LARGE SCALE GENOMIC DNA]</scope>
    <source>
        <strain evidence="8">NY0173</strain>
    </source>
</reference>
<sequence>MSKRRLQRDFLDLQRSPLPNCCAGPEGDDIYHWVATVMGPEDSAYAGGVFFLDMVFPQDYPFSPPKVRFTTKVYHANVSKTGGICLDILQSGGGQGKWSAALSVTTILLSIVSLLDDPNSEHGLHDEAVSLLKTNPEKYCEMARKWTQKYA</sequence>
<keyword evidence="3" id="KW-0808">Transferase</keyword>
<dbReference type="GO" id="GO:0005524">
    <property type="term" value="F:ATP binding"/>
    <property type="evidence" value="ECO:0007669"/>
    <property type="project" value="UniProtKB-KW"/>
</dbReference>
<dbReference type="PANTHER" id="PTHR24067">
    <property type="entry name" value="UBIQUITIN-CONJUGATING ENZYME E2"/>
    <property type="match status" value="1"/>
</dbReference>
<dbReference type="FunFam" id="3.10.110.10:FF:000101">
    <property type="entry name" value="Ubiquitin-conjugating enzyme E2 D2"/>
    <property type="match status" value="1"/>
</dbReference>
<evidence type="ECO:0000313" key="8">
    <source>
        <dbReference type="EMBL" id="GIQ88516.1"/>
    </source>
</evidence>
<evidence type="ECO:0000256" key="6">
    <source>
        <dbReference type="ARBA" id="ARBA00022840"/>
    </source>
</evidence>
<evidence type="ECO:0000256" key="1">
    <source>
        <dbReference type="ARBA" id="ARBA00000485"/>
    </source>
</evidence>
<dbReference type="PROSITE" id="PS50127">
    <property type="entry name" value="UBC_2"/>
    <property type="match status" value="1"/>
</dbReference>
<evidence type="ECO:0000256" key="2">
    <source>
        <dbReference type="ARBA" id="ARBA00004906"/>
    </source>
</evidence>
<feature type="domain" description="UBC core" evidence="7">
    <location>
        <begin position="1"/>
        <end position="151"/>
    </location>
</feature>
<accession>A0A9K3D463</accession>
<protein>
    <recommendedName>
        <fullName evidence="7">UBC core domain-containing protein</fullName>
    </recommendedName>
</protein>
<dbReference type="InterPro" id="IPR016135">
    <property type="entry name" value="UBQ-conjugating_enzyme/RWD"/>
</dbReference>
<dbReference type="OrthoDB" id="7851174at2759"/>
<dbReference type="SMART" id="SM00212">
    <property type="entry name" value="UBCc"/>
    <property type="match status" value="1"/>
</dbReference>
<dbReference type="InterPro" id="IPR000608">
    <property type="entry name" value="UBC"/>
</dbReference>
<comment type="caution">
    <text evidence="8">The sequence shown here is derived from an EMBL/GenBank/DDBJ whole genome shotgun (WGS) entry which is preliminary data.</text>
</comment>
<evidence type="ECO:0000256" key="3">
    <source>
        <dbReference type="ARBA" id="ARBA00022679"/>
    </source>
</evidence>
<keyword evidence="4" id="KW-0547">Nucleotide-binding</keyword>